<accession>L9ZDS1</accession>
<organism evidence="1 2">
    <name type="scientific">Natrinema pallidum DSM 3751</name>
    <dbReference type="NCBI Taxonomy" id="1227495"/>
    <lineage>
        <taxon>Archaea</taxon>
        <taxon>Methanobacteriati</taxon>
        <taxon>Methanobacteriota</taxon>
        <taxon>Stenosarchaea group</taxon>
        <taxon>Halobacteria</taxon>
        <taxon>Halobacteriales</taxon>
        <taxon>Natrialbaceae</taxon>
        <taxon>Natrinema</taxon>
    </lineage>
</organism>
<dbReference type="Proteomes" id="UP000011618">
    <property type="component" value="Unassembled WGS sequence"/>
</dbReference>
<name>L9ZDS1_9EURY</name>
<reference evidence="1 2" key="1">
    <citation type="journal article" date="2014" name="PLoS Genet.">
        <title>Phylogenetically driven sequencing of extremely halophilic archaea reveals strategies for static and dynamic osmo-response.</title>
        <authorList>
            <person name="Becker E.A."/>
            <person name="Seitzer P.M."/>
            <person name="Tritt A."/>
            <person name="Larsen D."/>
            <person name="Krusor M."/>
            <person name="Yao A.I."/>
            <person name="Wu D."/>
            <person name="Madern D."/>
            <person name="Eisen J.A."/>
            <person name="Darling A.E."/>
            <person name="Facciotti M.T."/>
        </authorList>
    </citation>
    <scope>NUCLEOTIDE SEQUENCE [LARGE SCALE GENOMIC DNA]</scope>
    <source>
        <strain evidence="1 2">DSM 3751</strain>
    </source>
</reference>
<dbReference type="AlphaFoldDB" id="L9ZDS1"/>
<protein>
    <submittedName>
        <fullName evidence="1">Uncharacterized protein</fullName>
    </submittedName>
</protein>
<evidence type="ECO:0000313" key="2">
    <source>
        <dbReference type="Proteomes" id="UP000011618"/>
    </source>
</evidence>
<comment type="caution">
    <text evidence="1">The sequence shown here is derived from an EMBL/GenBank/DDBJ whole genome shotgun (WGS) entry which is preliminary data.</text>
</comment>
<sequence length="156" mass="17625">MSWSNACVLRGICPRFGLYGVSRHLLFAVTDMEFVTETSDVNTFPFEGSRFSTFKFRNTRCCLQDPVPDVNHTSLLVTVSHALLCGITDPIRGTETPVLIQLFRTGIPSCPRICVPFVLIPCQGPTTLVGDDYVSRSDRFDDLVKDRFSWMIRELK</sequence>
<evidence type="ECO:0000313" key="1">
    <source>
        <dbReference type="EMBL" id="ELY83747.1"/>
    </source>
</evidence>
<proteinExistence type="predicted"/>
<gene>
    <name evidence="1" type="ORF">C487_00255</name>
</gene>
<dbReference type="EMBL" id="AOII01000005">
    <property type="protein sequence ID" value="ELY83747.1"/>
    <property type="molecule type" value="Genomic_DNA"/>
</dbReference>